<proteinExistence type="predicted"/>
<evidence type="ECO:0000313" key="2">
    <source>
        <dbReference type="EMBL" id="CAF4614950.1"/>
    </source>
</evidence>
<evidence type="ECO:0000313" key="3">
    <source>
        <dbReference type="EMBL" id="CAF4766568.1"/>
    </source>
</evidence>
<evidence type="ECO:0000256" key="1">
    <source>
        <dbReference type="SAM" id="Phobius"/>
    </source>
</evidence>
<dbReference type="AlphaFoldDB" id="A0A8S2ZBW6"/>
<keyword evidence="1" id="KW-0472">Membrane</keyword>
<feature type="non-terminal residue" evidence="2">
    <location>
        <position position="1"/>
    </location>
</feature>
<name>A0A8S2ZBW6_9BILA</name>
<gene>
    <name evidence="2" type="ORF">SMN809_LOCUS39627</name>
    <name evidence="3" type="ORF">SMN809_LOCUS45762</name>
</gene>
<reference evidence="2" key="1">
    <citation type="submission" date="2021-02" db="EMBL/GenBank/DDBJ databases">
        <authorList>
            <person name="Nowell W R."/>
        </authorList>
    </citation>
    <scope>NUCLEOTIDE SEQUENCE</scope>
</reference>
<sequence length="79" mass="9690">TPTNISELQLSLYPEYSICRIDRYGFFILSFIFCLYQILILLWTFWKPYKRRRSMKRKDEKTRVEFMNKINNSEPPNGM</sequence>
<evidence type="ECO:0000313" key="4">
    <source>
        <dbReference type="Proteomes" id="UP000676336"/>
    </source>
</evidence>
<accession>A0A8S2ZBW6</accession>
<dbReference type="EMBL" id="CAJOBI010140673">
    <property type="protein sequence ID" value="CAF4766568.1"/>
    <property type="molecule type" value="Genomic_DNA"/>
</dbReference>
<keyword evidence="1" id="KW-1133">Transmembrane helix</keyword>
<organism evidence="2 4">
    <name type="scientific">Rotaria magnacalcarata</name>
    <dbReference type="NCBI Taxonomy" id="392030"/>
    <lineage>
        <taxon>Eukaryota</taxon>
        <taxon>Metazoa</taxon>
        <taxon>Spiralia</taxon>
        <taxon>Gnathifera</taxon>
        <taxon>Rotifera</taxon>
        <taxon>Eurotatoria</taxon>
        <taxon>Bdelloidea</taxon>
        <taxon>Philodinida</taxon>
        <taxon>Philodinidae</taxon>
        <taxon>Rotaria</taxon>
    </lineage>
</organism>
<comment type="caution">
    <text evidence="2">The sequence shown here is derived from an EMBL/GenBank/DDBJ whole genome shotgun (WGS) entry which is preliminary data.</text>
</comment>
<protein>
    <submittedName>
        <fullName evidence="2">Uncharacterized protein</fullName>
    </submittedName>
</protein>
<feature type="transmembrane region" description="Helical" evidence="1">
    <location>
        <begin position="24"/>
        <end position="46"/>
    </location>
</feature>
<keyword evidence="1" id="KW-0812">Transmembrane</keyword>
<dbReference type="Proteomes" id="UP000676336">
    <property type="component" value="Unassembled WGS sequence"/>
</dbReference>
<dbReference type="EMBL" id="CAJOBI010106893">
    <property type="protein sequence ID" value="CAF4614950.1"/>
    <property type="molecule type" value="Genomic_DNA"/>
</dbReference>